<dbReference type="Proteomes" id="UP000321126">
    <property type="component" value="Unassembled WGS sequence"/>
</dbReference>
<dbReference type="InterPro" id="IPR051332">
    <property type="entry name" value="Fosfomycin_Res_Enzymes"/>
</dbReference>
<name>A0A0P0QFY6_SERMA</name>
<dbReference type="Proteomes" id="UP000443014">
    <property type="component" value="Unassembled WGS sequence"/>
</dbReference>
<evidence type="ECO:0000313" key="5">
    <source>
        <dbReference type="EMBL" id="TXE36718.1"/>
    </source>
</evidence>
<dbReference type="EC" id="2.5.1.18" evidence="4"/>
<protein>
    <submittedName>
        <fullName evidence="5">Fosfomycin resistance glutathione transferase</fullName>
    </submittedName>
    <submittedName>
        <fullName evidence="4">Glutathione transferase fosA</fullName>
        <ecNumber evidence="4">2.5.1.18</ecNumber>
    </submittedName>
</protein>
<dbReference type="SMR" id="A0A0P0QFY6"/>
<dbReference type="AlphaFoldDB" id="A0A0P0QFY6"/>
<reference evidence="4 6" key="1">
    <citation type="submission" date="2018-06" db="EMBL/GenBank/DDBJ databases">
        <authorList>
            <consortium name="Pathogen Informatics"/>
            <person name="Doyle S."/>
        </authorList>
    </citation>
    <scope>NUCLEOTIDE SEQUENCE [LARGE SCALE GENOMIC DNA]</scope>
    <source>
        <strain evidence="4 6">NCTC10211</strain>
    </source>
</reference>
<dbReference type="PROSITE" id="PS51819">
    <property type="entry name" value="VOC"/>
    <property type="match status" value="1"/>
</dbReference>
<reference evidence="3 8" key="3">
    <citation type="submission" date="2019-11" db="EMBL/GenBank/DDBJ databases">
        <title>Whole genome sequence of a plant growth promoting strain Serratia marcescens BTL07 isolated from the rhizoplane of Chili (Capsicum annuum).</title>
        <authorList>
            <person name="Dutta S."/>
            <person name="Khatun A."/>
            <person name="Gupta D.R."/>
            <person name="Surovy M.Z."/>
            <person name="Rahman M.M."/>
            <person name="Mahmud N.U."/>
            <person name="Emes R."/>
            <person name="Warry A."/>
            <person name="West H."/>
            <person name="Clarke M.L."/>
            <person name="Islam M.T."/>
        </authorList>
    </citation>
    <scope>NUCLEOTIDE SEQUENCE [LARGE SCALE GENOMIC DNA]</scope>
    <source>
        <strain evidence="3 8">BTL07</strain>
    </source>
</reference>
<dbReference type="EMBL" id="UGYK01000002">
    <property type="protein sequence ID" value="SUI57418.1"/>
    <property type="molecule type" value="Genomic_DNA"/>
</dbReference>
<evidence type="ECO:0000259" key="2">
    <source>
        <dbReference type="PROSITE" id="PS51819"/>
    </source>
</evidence>
<evidence type="ECO:0000256" key="1">
    <source>
        <dbReference type="ARBA" id="ARBA00022723"/>
    </source>
</evidence>
<dbReference type="InterPro" id="IPR029068">
    <property type="entry name" value="Glyas_Bleomycin-R_OHBP_Dase"/>
</dbReference>
<dbReference type="Gene3D" id="3.10.180.10">
    <property type="entry name" value="2,3-Dihydroxybiphenyl 1,2-Dioxygenase, domain 1"/>
    <property type="match status" value="1"/>
</dbReference>
<dbReference type="InterPro" id="IPR037523">
    <property type="entry name" value="VOC_core"/>
</dbReference>
<dbReference type="PANTHER" id="PTHR36113:SF6">
    <property type="entry name" value="FOSFOMYCIN RESISTANCE PROTEIN FOSX"/>
    <property type="match status" value="1"/>
</dbReference>
<keyword evidence="5" id="KW-0808">Transferase</keyword>
<accession>A0A5F0Z148</accession>
<dbReference type="RefSeq" id="WP_015378164.1">
    <property type="nucleotide sequence ID" value="NZ_AP019009.1"/>
</dbReference>
<keyword evidence="1" id="KW-0479">Metal-binding</keyword>
<accession>A0A0P0QFY6</accession>
<dbReference type="Pfam" id="PF00903">
    <property type="entry name" value="Glyoxalase"/>
    <property type="match status" value="1"/>
</dbReference>
<evidence type="ECO:0000313" key="7">
    <source>
        <dbReference type="Proteomes" id="UP000321126"/>
    </source>
</evidence>
<dbReference type="SUPFAM" id="SSF54593">
    <property type="entry name" value="Glyoxalase/Bleomycin resistance protein/Dihydroxybiphenyl dioxygenase"/>
    <property type="match status" value="1"/>
</dbReference>
<dbReference type="Proteomes" id="UP000254765">
    <property type="component" value="Unassembled WGS sequence"/>
</dbReference>
<evidence type="ECO:0000313" key="6">
    <source>
        <dbReference type="Proteomes" id="UP000254765"/>
    </source>
</evidence>
<dbReference type="GeneID" id="93697344"/>
<evidence type="ECO:0000313" key="8">
    <source>
        <dbReference type="Proteomes" id="UP000443014"/>
    </source>
</evidence>
<organism evidence="5 7">
    <name type="scientific">Serratia marcescens</name>
    <dbReference type="NCBI Taxonomy" id="615"/>
    <lineage>
        <taxon>Bacteria</taxon>
        <taxon>Pseudomonadati</taxon>
        <taxon>Pseudomonadota</taxon>
        <taxon>Gammaproteobacteria</taxon>
        <taxon>Enterobacterales</taxon>
        <taxon>Yersiniaceae</taxon>
        <taxon>Serratia</taxon>
    </lineage>
</organism>
<sequence length="135" mass="15629">MLTGLNHLTLAVSNLDRSFDFYRHLLGFIPHARWQGGAYLSLGPLWLCLSLDETRMQQRERDYTHYAFSVAPEHIEQVSERLRQAGVEEWKSNRSEGESLYFLDPDGHQLEIHAGDLASRLAACREKPYQGMVFY</sequence>
<gene>
    <name evidence="5" type="primary">fos</name>
    <name evidence="4" type="synonym">fosA</name>
    <name evidence="5" type="ORF">FOT62_07015</name>
    <name evidence="3" type="ORF">GMA22_13225</name>
    <name evidence="4" type="ORF">NCTC10211_03448</name>
</gene>
<evidence type="ECO:0000313" key="3">
    <source>
        <dbReference type="EMBL" id="MVF04212.1"/>
    </source>
</evidence>
<dbReference type="OrthoDB" id="4265398at2"/>
<reference evidence="5 7" key="2">
    <citation type="submission" date="2019-07" db="EMBL/GenBank/DDBJ databases">
        <title>Serratia strains were isolated from fresh produce.</title>
        <authorList>
            <person name="Cho G.-S."/>
            <person name="Stein M."/>
            <person name="Lee W."/>
            <person name="Suh S.H."/>
            <person name="Franz C.M.A.P."/>
        </authorList>
    </citation>
    <scope>NUCLEOTIDE SEQUENCE [LARGE SCALE GENOMIC DNA]</scope>
    <source>
        <strain evidence="5 7">S16</strain>
    </source>
</reference>
<dbReference type="NCBIfam" id="NF000496">
    <property type="entry name" value="Fos_GSH"/>
    <property type="match status" value="1"/>
</dbReference>
<dbReference type="InterPro" id="IPR004360">
    <property type="entry name" value="Glyas_Fos-R_dOase_dom"/>
</dbReference>
<feature type="domain" description="VOC" evidence="2">
    <location>
        <begin position="4"/>
        <end position="115"/>
    </location>
</feature>
<dbReference type="GO" id="GO:0004364">
    <property type="term" value="F:glutathione transferase activity"/>
    <property type="evidence" value="ECO:0007669"/>
    <property type="project" value="UniProtKB-EC"/>
</dbReference>
<dbReference type="GO" id="GO:0046872">
    <property type="term" value="F:metal ion binding"/>
    <property type="evidence" value="ECO:0007669"/>
    <property type="project" value="UniProtKB-KW"/>
</dbReference>
<evidence type="ECO:0000313" key="4">
    <source>
        <dbReference type="EMBL" id="SUI57418.1"/>
    </source>
</evidence>
<dbReference type="PANTHER" id="PTHR36113">
    <property type="entry name" value="LYASE, PUTATIVE-RELATED-RELATED"/>
    <property type="match status" value="1"/>
</dbReference>
<dbReference type="EMBL" id="VOUQ01000002">
    <property type="protein sequence ID" value="TXE36718.1"/>
    <property type="molecule type" value="Genomic_DNA"/>
</dbReference>
<dbReference type="EMBL" id="WNKC01000002">
    <property type="protein sequence ID" value="MVF04212.1"/>
    <property type="molecule type" value="Genomic_DNA"/>
</dbReference>
<dbReference type="STRING" id="273526.SMDB11_2100"/>
<dbReference type="CDD" id="cd07244">
    <property type="entry name" value="FosA"/>
    <property type="match status" value="1"/>
</dbReference>
<proteinExistence type="predicted"/>